<organism evidence="2">
    <name type="scientific">freshwater metagenome</name>
    <dbReference type="NCBI Taxonomy" id="449393"/>
    <lineage>
        <taxon>unclassified sequences</taxon>
        <taxon>metagenomes</taxon>
        <taxon>ecological metagenomes</taxon>
    </lineage>
</organism>
<name>A0A6J6E8P5_9ZZZZ</name>
<feature type="transmembrane region" description="Helical" evidence="1">
    <location>
        <begin position="120"/>
        <end position="139"/>
    </location>
</feature>
<evidence type="ECO:0000313" key="2">
    <source>
        <dbReference type="EMBL" id="CAB4572960.1"/>
    </source>
</evidence>
<feature type="transmembrane region" description="Helical" evidence="1">
    <location>
        <begin position="25"/>
        <end position="49"/>
    </location>
</feature>
<dbReference type="EMBL" id="CAEZTL010000080">
    <property type="protein sequence ID" value="CAB4572960.1"/>
    <property type="molecule type" value="Genomic_DNA"/>
</dbReference>
<sequence>MSLLAMNNQKDNQLADQKLRRIMGYILLGAGVGHFIFPSGLDAIVPSGLPGDPRIYTYLSGLAEIAIGLALLSPLTAQIFGKSLRLWGAYGALALFIAVYPANINMAIEWSDRPMPEPLIAYARLPFQFFLFFLAWKLIKSLKQRSV</sequence>
<dbReference type="PANTHER" id="PTHR36974:SF1">
    <property type="entry name" value="DOXX FAMILY MEMBRANE PROTEIN"/>
    <property type="match status" value="1"/>
</dbReference>
<dbReference type="PANTHER" id="PTHR36974">
    <property type="entry name" value="MEMBRANE PROTEIN-RELATED"/>
    <property type="match status" value="1"/>
</dbReference>
<evidence type="ECO:0000256" key="1">
    <source>
        <dbReference type="SAM" id="Phobius"/>
    </source>
</evidence>
<accession>A0A6J6E8P5</accession>
<keyword evidence="1" id="KW-1133">Transmembrane helix</keyword>
<protein>
    <submittedName>
        <fullName evidence="2">Unannotated protein</fullName>
    </submittedName>
</protein>
<proteinExistence type="predicted"/>
<keyword evidence="1" id="KW-0472">Membrane</keyword>
<dbReference type="AlphaFoldDB" id="A0A6J6E8P5"/>
<gene>
    <name evidence="2" type="ORF">UFOPK1683_00785</name>
</gene>
<keyword evidence="1" id="KW-0812">Transmembrane</keyword>
<feature type="transmembrane region" description="Helical" evidence="1">
    <location>
        <begin position="87"/>
        <end position="108"/>
    </location>
</feature>
<feature type="transmembrane region" description="Helical" evidence="1">
    <location>
        <begin position="55"/>
        <end position="75"/>
    </location>
</feature>
<reference evidence="2" key="1">
    <citation type="submission" date="2020-05" db="EMBL/GenBank/DDBJ databases">
        <authorList>
            <person name="Chiriac C."/>
            <person name="Salcher M."/>
            <person name="Ghai R."/>
            <person name="Kavagutti S V."/>
        </authorList>
    </citation>
    <scope>NUCLEOTIDE SEQUENCE</scope>
</reference>